<name>A0A6N2Y7Z7_9CLOT</name>
<dbReference type="InterPro" id="IPR036465">
    <property type="entry name" value="vWFA_dom_sf"/>
</dbReference>
<reference evidence="1" key="1">
    <citation type="submission" date="2019-11" db="EMBL/GenBank/DDBJ databases">
        <authorList>
            <person name="Feng L."/>
        </authorList>
    </citation>
    <scope>NUCLEOTIDE SEQUENCE</scope>
    <source>
        <strain evidence="1">CTertiumLFYP3</strain>
    </source>
</reference>
<dbReference type="InterPro" id="IPR051928">
    <property type="entry name" value="NorD/CobT"/>
</dbReference>
<sequence length="608" mass="70469">MDKKNSEILRQYQCDYNRELEESFARTLSENETLRLFFINENKAFTDGKNIIVDPAINEGFCDREALEKIEEIMNLPPSFSTNPDNALRMITRGQNIHEALHIIYTSFPSLAFQDKDIDTKSKKYAMGLIENIIEDAYIEGVGACLYDNLEIYLIFLRYTMVLAKNQSEGTAKSIIIGNSKKVETLVEYLDYIAISILYPMIVLQKPSRKTIKYIKKTMELFKMATLAESPKERYCYAKKIFNIIKPIIPEDYEKLKDESLESILYGMKTHSLESVSISRIKSEGKEAKITRLLFQEYKDYSKEIHSIIESFNKQRKSSLSTLYSVGFKQIFYGKQFDCSALHNKIRINEEKPNVDLNFKKAYENIYKRYKININSYNSKFYQLLKGKISCREERQIFGTGVSSRYLADHRKRYWYKNSESEEIPDFGVLLLIDGSGSMMGERRERAIISSVILHEVLKTQNIPHAIIEHRARFENPEIDINILVGFNSKKEDKFNLMKISSYGDNRDALALFWSERYMSRSISYENKLIIVISDGVPSHMVDNYYPPASIVDTRNSVEKITKRGTKIIGVSLAEEEELKDIYPNLVNCSDLKRLTGEILTLVSTQLK</sequence>
<organism evidence="1">
    <name type="scientific">Clostridium tertium</name>
    <dbReference type="NCBI Taxonomy" id="1559"/>
    <lineage>
        <taxon>Bacteria</taxon>
        <taxon>Bacillati</taxon>
        <taxon>Bacillota</taxon>
        <taxon>Clostridia</taxon>
        <taxon>Eubacteriales</taxon>
        <taxon>Clostridiaceae</taxon>
        <taxon>Clostridium</taxon>
    </lineage>
</organism>
<dbReference type="RefSeq" id="WP_156624239.1">
    <property type="nucleotide sequence ID" value="NZ_CACRTO010000005.1"/>
</dbReference>
<accession>A0A6N2Y7Z7</accession>
<dbReference type="PANTHER" id="PTHR41248:SF1">
    <property type="entry name" value="NORD PROTEIN"/>
    <property type="match status" value="1"/>
</dbReference>
<dbReference type="PANTHER" id="PTHR41248">
    <property type="entry name" value="NORD PROTEIN"/>
    <property type="match status" value="1"/>
</dbReference>
<protein>
    <recommendedName>
        <fullName evidence="2">VWFA domain-containing protein</fullName>
    </recommendedName>
</protein>
<dbReference type="Gene3D" id="3.40.50.410">
    <property type="entry name" value="von Willebrand factor, type A domain"/>
    <property type="match status" value="1"/>
</dbReference>
<evidence type="ECO:0000313" key="1">
    <source>
        <dbReference type="EMBL" id="VYT62002.1"/>
    </source>
</evidence>
<gene>
    <name evidence="1" type="ORF">CTLFYP3_00260</name>
</gene>
<dbReference type="EMBL" id="CACRTO010000005">
    <property type="protein sequence ID" value="VYT62002.1"/>
    <property type="molecule type" value="Genomic_DNA"/>
</dbReference>
<dbReference type="AlphaFoldDB" id="A0A6N2Y7Z7"/>
<proteinExistence type="predicted"/>
<dbReference type="SUPFAM" id="SSF53300">
    <property type="entry name" value="vWA-like"/>
    <property type="match status" value="1"/>
</dbReference>
<evidence type="ECO:0008006" key="2">
    <source>
        <dbReference type="Google" id="ProtNLM"/>
    </source>
</evidence>